<evidence type="ECO:0008006" key="4">
    <source>
        <dbReference type="Google" id="ProtNLM"/>
    </source>
</evidence>
<dbReference type="Proteomes" id="UP000015105">
    <property type="component" value="Chromosome 5D"/>
</dbReference>
<evidence type="ECO:0000256" key="1">
    <source>
        <dbReference type="SAM" id="SignalP"/>
    </source>
</evidence>
<organism evidence="2 3">
    <name type="scientific">Aegilops tauschii subsp. strangulata</name>
    <name type="common">Goatgrass</name>
    <dbReference type="NCBI Taxonomy" id="200361"/>
    <lineage>
        <taxon>Eukaryota</taxon>
        <taxon>Viridiplantae</taxon>
        <taxon>Streptophyta</taxon>
        <taxon>Embryophyta</taxon>
        <taxon>Tracheophyta</taxon>
        <taxon>Spermatophyta</taxon>
        <taxon>Magnoliopsida</taxon>
        <taxon>Liliopsida</taxon>
        <taxon>Poales</taxon>
        <taxon>Poaceae</taxon>
        <taxon>BOP clade</taxon>
        <taxon>Pooideae</taxon>
        <taxon>Triticodae</taxon>
        <taxon>Triticeae</taxon>
        <taxon>Triticinae</taxon>
        <taxon>Aegilops</taxon>
    </lineage>
</organism>
<keyword evidence="3" id="KW-1185">Reference proteome</keyword>
<dbReference type="EnsemblPlants" id="AET5Gv20672500.4">
    <property type="protein sequence ID" value="AET5Gv20672500.4"/>
    <property type="gene ID" value="AET5Gv20672500"/>
</dbReference>
<keyword evidence="1" id="KW-0732">Signal</keyword>
<reference evidence="2" key="4">
    <citation type="submission" date="2019-03" db="UniProtKB">
        <authorList>
            <consortium name="EnsemblPlants"/>
        </authorList>
    </citation>
    <scope>IDENTIFICATION</scope>
</reference>
<dbReference type="Gramene" id="AET5Gv20672500.4">
    <property type="protein sequence ID" value="AET5Gv20672500.4"/>
    <property type="gene ID" value="AET5Gv20672500"/>
</dbReference>
<dbReference type="PANTHER" id="PTHR46995">
    <property type="entry name" value="OS09G0508200 PROTEIN"/>
    <property type="match status" value="1"/>
</dbReference>
<evidence type="ECO:0000313" key="2">
    <source>
        <dbReference type="EnsemblPlants" id="AET5Gv20672500.4"/>
    </source>
</evidence>
<protein>
    <recommendedName>
        <fullName evidence="4">Pollen-specific protein C13</fullName>
    </recommendedName>
</protein>
<accession>A0A453L8T9</accession>
<feature type="chain" id="PRO_5019081191" description="Pollen-specific protein C13" evidence="1">
    <location>
        <begin position="35"/>
        <end position="94"/>
    </location>
</feature>
<reference evidence="3" key="2">
    <citation type="journal article" date="2017" name="Nat. Plants">
        <title>The Aegilops tauschii genome reveals multiple impacts of transposons.</title>
        <authorList>
            <person name="Zhao G."/>
            <person name="Zou C."/>
            <person name="Li K."/>
            <person name="Wang K."/>
            <person name="Li T."/>
            <person name="Gao L."/>
            <person name="Zhang X."/>
            <person name="Wang H."/>
            <person name="Yang Z."/>
            <person name="Liu X."/>
            <person name="Jiang W."/>
            <person name="Mao L."/>
            <person name="Kong X."/>
            <person name="Jiao Y."/>
            <person name="Jia J."/>
        </authorList>
    </citation>
    <scope>NUCLEOTIDE SEQUENCE [LARGE SCALE GENOMIC DNA]</scope>
    <source>
        <strain evidence="3">cv. AL8/78</strain>
    </source>
</reference>
<feature type="signal peptide" evidence="1">
    <location>
        <begin position="1"/>
        <end position="34"/>
    </location>
</feature>
<name>A0A453L8T9_AEGTS</name>
<dbReference type="AlphaFoldDB" id="A0A453L8T9"/>
<sequence>MARDCRAPAASSFMALLLVAAAVVVSFLGGGAEARKSSNITVVGSVYCDACANNTFSKHSFFLKGESEAHGLLFPATILFSTPSCSALHSVSVD</sequence>
<reference evidence="2" key="3">
    <citation type="journal article" date="2017" name="Nature">
        <title>Genome sequence of the progenitor of the wheat D genome Aegilops tauschii.</title>
        <authorList>
            <person name="Luo M.C."/>
            <person name="Gu Y.Q."/>
            <person name="Puiu D."/>
            <person name="Wang H."/>
            <person name="Twardziok S.O."/>
            <person name="Deal K.R."/>
            <person name="Huo N."/>
            <person name="Zhu T."/>
            <person name="Wang L."/>
            <person name="Wang Y."/>
            <person name="McGuire P.E."/>
            <person name="Liu S."/>
            <person name="Long H."/>
            <person name="Ramasamy R.K."/>
            <person name="Rodriguez J.C."/>
            <person name="Van S.L."/>
            <person name="Yuan L."/>
            <person name="Wang Z."/>
            <person name="Xia Z."/>
            <person name="Xiao L."/>
            <person name="Anderson O.D."/>
            <person name="Ouyang S."/>
            <person name="Liang Y."/>
            <person name="Zimin A.V."/>
            <person name="Pertea G."/>
            <person name="Qi P."/>
            <person name="Bennetzen J.L."/>
            <person name="Dai X."/>
            <person name="Dawson M.W."/>
            <person name="Muller H.G."/>
            <person name="Kugler K."/>
            <person name="Rivarola-Duarte L."/>
            <person name="Spannagl M."/>
            <person name="Mayer K.F.X."/>
            <person name="Lu F.H."/>
            <person name="Bevan M.W."/>
            <person name="Leroy P."/>
            <person name="Li P."/>
            <person name="You F.M."/>
            <person name="Sun Q."/>
            <person name="Liu Z."/>
            <person name="Lyons E."/>
            <person name="Wicker T."/>
            <person name="Salzberg S.L."/>
            <person name="Devos K.M."/>
            <person name="Dvorak J."/>
        </authorList>
    </citation>
    <scope>NUCLEOTIDE SEQUENCE [LARGE SCALE GENOMIC DNA]</scope>
    <source>
        <strain evidence="2">cv. AL8/78</strain>
    </source>
</reference>
<dbReference type="PANTHER" id="PTHR46995:SF6">
    <property type="entry name" value="POLLEN OLE E 1 ALLERGEN AND EXTENSIN FAMILY PROTEIN"/>
    <property type="match status" value="1"/>
</dbReference>
<reference evidence="2" key="5">
    <citation type="journal article" date="2021" name="G3 (Bethesda)">
        <title>Aegilops tauschii genome assembly Aet v5.0 features greater sequence contiguity and improved annotation.</title>
        <authorList>
            <person name="Wang L."/>
            <person name="Zhu T."/>
            <person name="Rodriguez J.C."/>
            <person name="Deal K.R."/>
            <person name="Dubcovsky J."/>
            <person name="McGuire P.E."/>
            <person name="Lux T."/>
            <person name="Spannagl M."/>
            <person name="Mayer K.F.X."/>
            <person name="Baldrich P."/>
            <person name="Meyers B.C."/>
            <person name="Huo N."/>
            <person name="Gu Y.Q."/>
            <person name="Zhou H."/>
            <person name="Devos K.M."/>
            <person name="Bennetzen J.L."/>
            <person name="Unver T."/>
            <person name="Budak H."/>
            <person name="Gulick P.J."/>
            <person name="Galiba G."/>
            <person name="Kalapos B."/>
            <person name="Nelson D.R."/>
            <person name="Li P."/>
            <person name="You F.M."/>
            <person name="Luo M.C."/>
            <person name="Dvorak J."/>
        </authorList>
    </citation>
    <scope>NUCLEOTIDE SEQUENCE [LARGE SCALE GENOMIC DNA]</scope>
    <source>
        <strain evidence="2">cv. AL8/78</strain>
    </source>
</reference>
<reference evidence="3" key="1">
    <citation type="journal article" date="2014" name="Science">
        <title>Ancient hybridizations among the ancestral genomes of bread wheat.</title>
        <authorList>
            <consortium name="International Wheat Genome Sequencing Consortium,"/>
            <person name="Marcussen T."/>
            <person name="Sandve S.R."/>
            <person name="Heier L."/>
            <person name="Spannagl M."/>
            <person name="Pfeifer M."/>
            <person name="Jakobsen K.S."/>
            <person name="Wulff B.B."/>
            <person name="Steuernagel B."/>
            <person name="Mayer K.F."/>
            <person name="Olsen O.A."/>
        </authorList>
    </citation>
    <scope>NUCLEOTIDE SEQUENCE [LARGE SCALE GENOMIC DNA]</scope>
    <source>
        <strain evidence="3">cv. AL8/78</strain>
    </source>
</reference>
<proteinExistence type="predicted"/>
<evidence type="ECO:0000313" key="3">
    <source>
        <dbReference type="Proteomes" id="UP000015105"/>
    </source>
</evidence>